<proteinExistence type="predicted"/>
<evidence type="ECO:0000313" key="2">
    <source>
        <dbReference type="Proteomes" id="UP000299102"/>
    </source>
</evidence>
<keyword evidence="2" id="KW-1185">Reference proteome</keyword>
<evidence type="ECO:0000313" key="1">
    <source>
        <dbReference type="EMBL" id="GBP32487.1"/>
    </source>
</evidence>
<dbReference type="EMBL" id="BGZK01000260">
    <property type="protein sequence ID" value="GBP32487.1"/>
    <property type="molecule type" value="Genomic_DNA"/>
</dbReference>
<accession>A0A4C1V2H8</accession>
<organism evidence="1 2">
    <name type="scientific">Eumeta variegata</name>
    <name type="common">Bagworm moth</name>
    <name type="synonym">Eumeta japonica</name>
    <dbReference type="NCBI Taxonomy" id="151549"/>
    <lineage>
        <taxon>Eukaryota</taxon>
        <taxon>Metazoa</taxon>
        <taxon>Ecdysozoa</taxon>
        <taxon>Arthropoda</taxon>
        <taxon>Hexapoda</taxon>
        <taxon>Insecta</taxon>
        <taxon>Pterygota</taxon>
        <taxon>Neoptera</taxon>
        <taxon>Endopterygota</taxon>
        <taxon>Lepidoptera</taxon>
        <taxon>Glossata</taxon>
        <taxon>Ditrysia</taxon>
        <taxon>Tineoidea</taxon>
        <taxon>Psychidae</taxon>
        <taxon>Oiketicinae</taxon>
        <taxon>Eumeta</taxon>
    </lineage>
</organism>
<name>A0A4C1V2H8_EUMVA</name>
<dbReference type="Proteomes" id="UP000299102">
    <property type="component" value="Unassembled WGS sequence"/>
</dbReference>
<sequence>MVFLILDNEGESLKSLGNPVLQSIAGSRRESGVTAKSNARQGPKLGAGLIPVHLLILNRDRVTASDKLSCFICRNHHCADIASVEYNKSTIKTTNIVLSAKNCLDTYFELPNSKI</sequence>
<gene>
    <name evidence="1" type="ORF">EVAR_24651_1</name>
</gene>
<comment type="caution">
    <text evidence="1">The sequence shown here is derived from an EMBL/GenBank/DDBJ whole genome shotgun (WGS) entry which is preliminary data.</text>
</comment>
<protein>
    <submittedName>
        <fullName evidence="1">Uncharacterized protein</fullName>
    </submittedName>
</protein>
<reference evidence="1 2" key="1">
    <citation type="journal article" date="2019" name="Commun. Biol.">
        <title>The bagworm genome reveals a unique fibroin gene that provides high tensile strength.</title>
        <authorList>
            <person name="Kono N."/>
            <person name="Nakamura H."/>
            <person name="Ohtoshi R."/>
            <person name="Tomita M."/>
            <person name="Numata K."/>
            <person name="Arakawa K."/>
        </authorList>
    </citation>
    <scope>NUCLEOTIDE SEQUENCE [LARGE SCALE GENOMIC DNA]</scope>
</reference>
<dbReference type="AlphaFoldDB" id="A0A4C1V2H8"/>